<dbReference type="Gene3D" id="1.10.600.10">
    <property type="entry name" value="Farnesyl Diphosphate Synthase"/>
    <property type="match status" value="1"/>
</dbReference>
<dbReference type="InterPro" id="IPR017827">
    <property type="entry name" value="HSQ_synthase_HpnC"/>
</dbReference>
<dbReference type="InterPro" id="IPR033904">
    <property type="entry name" value="Trans_IPPS_HH"/>
</dbReference>
<keyword evidence="1" id="KW-0808">Transferase</keyword>
<dbReference type="EMBL" id="CP047650">
    <property type="protein sequence ID" value="QHJ00680.1"/>
    <property type="molecule type" value="Genomic_DNA"/>
</dbReference>
<dbReference type="NCBIfam" id="TIGR03464">
    <property type="entry name" value="HpnC"/>
    <property type="match status" value="1"/>
</dbReference>
<dbReference type="CDD" id="cd00683">
    <property type="entry name" value="Trans_IPPS_HH"/>
    <property type="match status" value="1"/>
</dbReference>
<gene>
    <name evidence="1" type="primary">hpnC</name>
    <name evidence="1" type="ORF">GT347_23455</name>
</gene>
<dbReference type="GO" id="GO:0004311">
    <property type="term" value="F:geranylgeranyl diphosphate synthase activity"/>
    <property type="evidence" value="ECO:0007669"/>
    <property type="project" value="InterPro"/>
</dbReference>
<dbReference type="InterPro" id="IPR002060">
    <property type="entry name" value="Squ/phyt_synthse"/>
</dbReference>
<dbReference type="GO" id="GO:0051996">
    <property type="term" value="F:squalene synthase [NAD(P)H] activity"/>
    <property type="evidence" value="ECO:0007669"/>
    <property type="project" value="UniProtKB-EC"/>
</dbReference>
<dbReference type="SUPFAM" id="SSF48576">
    <property type="entry name" value="Terpenoid synthases"/>
    <property type="match status" value="1"/>
</dbReference>
<evidence type="ECO:0000313" key="1">
    <source>
        <dbReference type="EMBL" id="QHJ00680.1"/>
    </source>
</evidence>
<protein>
    <submittedName>
        <fullName evidence="1">Squalene synthase HpnC</fullName>
        <ecNumber evidence="1">2.5.1.21</ecNumber>
    </submittedName>
</protein>
<dbReference type="EC" id="2.5.1.21" evidence="1"/>
<sequence>MPRVTPSPTRMTAPPDVHAHYENFPVASWLCPPRLRPAIAAIYGFARTADDIADEGDATADERLAQLAAFRAELRAVAAGAPPSPRWPGIFGPLAVQLHAWRLPLQLLEDLLDAFEQDIRMTRDQARYPDRTALLDYCRRSANPVGRLLLHLYGIDDAASLARSDAICTGLQLANFWQDPSVDIPRGRHYFTDADLQRFGIARAELATGRDTAATRALVADNVAWARACLNEGAPLALRIPGRAGWELRLVVQGGQRILDRIAALDHGTLSRRPKLGASDLPVMLWRALRMKPAANGTIRADT</sequence>
<dbReference type="SFLD" id="SFLDG01018">
    <property type="entry name" value="Squalene/Phytoene_Synthase_Lik"/>
    <property type="match status" value="1"/>
</dbReference>
<dbReference type="KEGG" id="xyk:GT347_23455"/>
<keyword evidence="2" id="KW-1185">Reference proteome</keyword>
<dbReference type="SFLD" id="SFLDS00005">
    <property type="entry name" value="Isoprenoid_Synthase_Type_I"/>
    <property type="match status" value="1"/>
</dbReference>
<accession>A0A857JC58</accession>
<dbReference type="InterPro" id="IPR008949">
    <property type="entry name" value="Isoprenoid_synthase_dom_sf"/>
</dbReference>
<reference evidence="1 2" key="1">
    <citation type="submission" date="2020-01" db="EMBL/GenBank/DDBJ databases">
        <title>Genome sequencing of strain KACC 21265.</title>
        <authorList>
            <person name="Heo J."/>
            <person name="Kim S.-J."/>
            <person name="Kim J.-S."/>
            <person name="Hong S.-B."/>
            <person name="Kwon S.-W."/>
        </authorList>
    </citation>
    <scope>NUCLEOTIDE SEQUENCE [LARGE SCALE GENOMIC DNA]</scope>
    <source>
        <strain evidence="1 2">KACC 21265</strain>
    </source>
</reference>
<dbReference type="Pfam" id="PF00494">
    <property type="entry name" value="SQS_PSY"/>
    <property type="match status" value="1"/>
</dbReference>
<name>A0A857JC58_9BURK</name>
<proteinExistence type="predicted"/>
<dbReference type="GO" id="GO:0016114">
    <property type="term" value="P:terpenoid biosynthetic process"/>
    <property type="evidence" value="ECO:0007669"/>
    <property type="project" value="UniProtKB-ARBA"/>
</dbReference>
<organism evidence="1 2">
    <name type="scientific">Xylophilus rhododendri</name>
    <dbReference type="NCBI Taxonomy" id="2697032"/>
    <lineage>
        <taxon>Bacteria</taxon>
        <taxon>Pseudomonadati</taxon>
        <taxon>Pseudomonadota</taxon>
        <taxon>Betaproteobacteria</taxon>
        <taxon>Burkholderiales</taxon>
        <taxon>Xylophilus</taxon>
    </lineage>
</organism>
<dbReference type="PANTHER" id="PTHR31480">
    <property type="entry name" value="BIFUNCTIONAL LYCOPENE CYCLASE/PHYTOENE SYNTHASE"/>
    <property type="match status" value="1"/>
</dbReference>
<dbReference type="SFLD" id="SFLDG01212">
    <property type="entry name" value="Phytoene_synthase_like"/>
    <property type="match status" value="1"/>
</dbReference>
<evidence type="ECO:0000313" key="2">
    <source>
        <dbReference type="Proteomes" id="UP000464787"/>
    </source>
</evidence>
<dbReference type="AlphaFoldDB" id="A0A857JC58"/>
<dbReference type="Proteomes" id="UP000464787">
    <property type="component" value="Chromosome"/>
</dbReference>
<dbReference type="InterPro" id="IPR044843">
    <property type="entry name" value="Trans_IPPS_bact-type"/>
</dbReference>